<keyword evidence="3" id="KW-1185">Reference proteome</keyword>
<dbReference type="Pfam" id="PF00583">
    <property type="entry name" value="Acetyltransf_1"/>
    <property type="match status" value="1"/>
</dbReference>
<dbReference type="InterPro" id="IPR000182">
    <property type="entry name" value="GNAT_dom"/>
</dbReference>
<comment type="caution">
    <text evidence="2">The sequence shown here is derived from an EMBL/GenBank/DDBJ whole genome shotgun (WGS) entry which is preliminary data.</text>
</comment>
<dbReference type="SUPFAM" id="SSF55729">
    <property type="entry name" value="Acyl-CoA N-acyltransferases (Nat)"/>
    <property type="match status" value="1"/>
</dbReference>
<feature type="domain" description="N-acetyltransferase" evidence="1">
    <location>
        <begin position="10"/>
        <end position="188"/>
    </location>
</feature>
<gene>
    <name evidence="2" type="ORF">PEB0149_015310</name>
</gene>
<keyword evidence="2" id="KW-0689">Ribosomal protein</keyword>
<organism evidence="2 3">
    <name type="scientific">Bartonella apis</name>
    <dbReference type="NCBI Taxonomy" id="1686310"/>
    <lineage>
        <taxon>Bacteria</taxon>
        <taxon>Pseudomonadati</taxon>
        <taxon>Pseudomonadota</taxon>
        <taxon>Alphaproteobacteria</taxon>
        <taxon>Hyphomicrobiales</taxon>
        <taxon>Bartonellaceae</taxon>
        <taxon>Bartonella</taxon>
    </lineage>
</organism>
<dbReference type="OrthoDB" id="359414at2"/>
<evidence type="ECO:0000313" key="3">
    <source>
        <dbReference type="Proteomes" id="UP000187344"/>
    </source>
</evidence>
<proteinExistence type="predicted"/>
<reference evidence="2 3" key="1">
    <citation type="submission" date="2016-12" db="EMBL/GenBank/DDBJ databases">
        <title>Comparative genomics of Bartonella apis.</title>
        <authorList>
            <person name="Engel P."/>
        </authorList>
    </citation>
    <scope>NUCLEOTIDE SEQUENCE [LARGE SCALE GENOMIC DNA]</scope>
    <source>
        <strain evidence="2 3">PEB0149</strain>
    </source>
</reference>
<accession>A0A1R0FAY3</accession>
<protein>
    <submittedName>
        <fullName evidence="2">Ribosomal protein S18 acetylase RimI</fullName>
    </submittedName>
</protein>
<dbReference type="GO" id="GO:0005840">
    <property type="term" value="C:ribosome"/>
    <property type="evidence" value="ECO:0007669"/>
    <property type="project" value="UniProtKB-KW"/>
</dbReference>
<evidence type="ECO:0000259" key="1">
    <source>
        <dbReference type="PROSITE" id="PS51186"/>
    </source>
</evidence>
<dbReference type="EMBL" id="LXYT01000001">
    <property type="protein sequence ID" value="OLY44078.1"/>
    <property type="molecule type" value="Genomic_DNA"/>
</dbReference>
<keyword evidence="2" id="KW-0687">Ribonucleoprotein</keyword>
<dbReference type="AlphaFoldDB" id="A0A1R0FAY3"/>
<dbReference type="Gene3D" id="3.40.630.30">
    <property type="match status" value="1"/>
</dbReference>
<dbReference type="Proteomes" id="UP000187344">
    <property type="component" value="Unassembled WGS sequence"/>
</dbReference>
<dbReference type="CDD" id="cd04301">
    <property type="entry name" value="NAT_SF"/>
    <property type="match status" value="1"/>
</dbReference>
<sequence length="188" mass="21029">MSLTVDRTVKYWRPMKQSDLADVCRIASLCHPDFPEEDAVLEEKFNLSPSSCFVFSDGNPASGNISDKSSVSGTSAIYGYCLAHPFKVNSIPALDRLLHKLPEKCDTLYIHDLALLPEAQGGGNGKKAVELLFNVAKRKKLETLSLVAVHGSQPFWQKNGFKQVEVSEILKQKLLTYSEDARYMVHRR</sequence>
<dbReference type="InterPro" id="IPR016181">
    <property type="entry name" value="Acyl_CoA_acyltransferase"/>
</dbReference>
<evidence type="ECO:0000313" key="2">
    <source>
        <dbReference type="EMBL" id="OLY44078.1"/>
    </source>
</evidence>
<dbReference type="PROSITE" id="PS51186">
    <property type="entry name" value="GNAT"/>
    <property type="match status" value="1"/>
</dbReference>
<name>A0A1R0FAY3_9HYPH</name>
<dbReference type="GO" id="GO:0016747">
    <property type="term" value="F:acyltransferase activity, transferring groups other than amino-acyl groups"/>
    <property type="evidence" value="ECO:0007669"/>
    <property type="project" value="InterPro"/>
</dbReference>